<dbReference type="eggNOG" id="ENOG502ZS64">
    <property type="taxonomic scope" value="Bacteria"/>
</dbReference>
<dbReference type="Pfam" id="PF08899">
    <property type="entry name" value="DUF1844"/>
    <property type="match status" value="1"/>
</dbReference>
<organism evidence="1 2">
    <name type="scientific">Deinococcus radiodurans (strain ATCC 13939 / DSM 20539 / JCM 16871 / CCUG 27074 / LMG 4051 / NBRC 15346 / NCIMB 9279 / VKM B-1422 / R1)</name>
    <dbReference type="NCBI Taxonomy" id="243230"/>
    <lineage>
        <taxon>Bacteria</taxon>
        <taxon>Thermotogati</taxon>
        <taxon>Deinococcota</taxon>
        <taxon>Deinococci</taxon>
        <taxon>Deinococcales</taxon>
        <taxon>Deinococcaceae</taxon>
        <taxon>Deinococcus</taxon>
    </lineage>
</organism>
<dbReference type="PATRIC" id="fig|243230.17.peg.1075"/>
<accession>Q9RVY2</accession>
<keyword evidence="2" id="KW-1185">Reference proteome</keyword>
<dbReference type="PaxDb" id="243230-DR_0889"/>
<dbReference type="PIR" id="F75465">
    <property type="entry name" value="F75465"/>
</dbReference>
<reference evidence="1 2" key="1">
    <citation type="journal article" date="1999" name="Science">
        <title>Genome sequence of the radioresistant bacterium Deinococcus radiodurans R1.</title>
        <authorList>
            <person name="White O."/>
            <person name="Eisen J.A."/>
            <person name="Heidelberg J.F."/>
            <person name="Hickey E.K."/>
            <person name="Peterson J.D."/>
            <person name="Dodson R.J."/>
            <person name="Haft D.H."/>
            <person name="Gwinn M.L."/>
            <person name="Nelson W.C."/>
            <person name="Richardson D.L."/>
            <person name="Moffat K.S."/>
            <person name="Qin H."/>
            <person name="Jiang L."/>
            <person name="Pamphile W."/>
            <person name="Crosby M."/>
            <person name="Shen M."/>
            <person name="Vamathevan J.J."/>
            <person name="Lam P."/>
            <person name="McDonald L."/>
            <person name="Utterback T."/>
            <person name="Zalewski C."/>
            <person name="Makarova K.S."/>
            <person name="Aravind L."/>
            <person name="Daly M.J."/>
            <person name="Minton K.W."/>
            <person name="Fleischmann R.D."/>
            <person name="Ketchum K.A."/>
            <person name="Nelson K.E."/>
            <person name="Salzberg S."/>
            <person name="Smith H.O."/>
            <person name="Venter J.C."/>
            <person name="Fraser C.M."/>
        </authorList>
    </citation>
    <scope>NUCLEOTIDE SEQUENCE [LARGE SCALE GENOMIC DNA]</scope>
    <source>
        <strain evidence="2">ATCC 13939 / DSM 20539 / JCM 16871 / LMG 4051 / NBRC 15346 / NCIMB 9279 / R1 / VKM B-1422</strain>
    </source>
</reference>
<dbReference type="HOGENOM" id="CLU_168847_0_0_0"/>
<dbReference type="OrthoDB" id="69796at2"/>
<dbReference type="STRING" id="243230.DR_0889"/>
<name>Q9RVY2_DEIRA</name>
<evidence type="ECO:0000313" key="1">
    <source>
        <dbReference type="EMBL" id="AAF10468.1"/>
    </source>
</evidence>
<evidence type="ECO:0000313" key="2">
    <source>
        <dbReference type="Proteomes" id="UP000002524"/>
    </source>
</evidence>
<dbReference type="InParanoid" id="Q9RVY2"/>
<proteinExistence type="predicted"/>
<evidence type="ECO:0008006" key="3">
    <source>
        <dbReference type="Google" id="ProtNLM"/>
    </source>
</evidence>
<dbReference type="AlphaFoldDB" id="Q9RVY2"/>
<sequence>MLPAASCTGGGFFVTPSFSLFPVRTPASIAGMAHPEFVGLVNSLHATAEAALGDLNAATASAARDGLLAENRARQTAERSFKLLTMLAEKTRGNLDMTEAELLSDAVTSLRARLEH</sequence>
<dbReference type="Proteomes" id="UP000002524">
    <property type="component" value="Chromosome 1"/>
</dbReference>
<gene>
    <name evidence="1" type="ordered locus">DR_0889</name>
</gene>
<dbReference type="EnsemblBacteria" id="AAF10468">
    <property type="protein sequence ID" value="AAF10468"/>
    <property type="gene ID" value="DR_0889"/>
</dbReference>
<dbReference type="InterPro" id="IPR014995">
    <property type="entry name" value="DUF1844"/>
</dbReference>
<dbReference type="KEGG" id="dra:DR_0889"/>
<protein>
    <recommendedName>
        <fullName evidence="3">DUF1844 domain-containing protein</fullName>
    </recommendedName>
</protein>
<dbReference type="EMBL" id="AE000513">
    <property type="protein sequence ID" value="AAF10468.1"/>
    <property type="molecule type" value="Genomic_DNA"/>
</dbReference>